<dbReference type="VEuPathDB" id="MicrosporidiaDB:TUBRATIS_004740"/>
<dbReference type="STRING" id="291195.A0A437AP86"/>
<evidence type="ECO:0000256" key="5">
    <source>
        <dbReference type="ARBA" id="ARBA00022840"/>
    </source>
</evidence>
<keyword evidence="3 8" id="KW-0547">Nucleotide-binding</keyword>
<dbReference type="EC" id="2.7.11.1" evidence="8"/>
<dbReference type="AlphaFoldDB" id="A0A437AP86"/>
<dbReference type="GO" id="GO:0051726">
    <property type="term" value="P:regulation of cell cycle"/>
    <property type="evidence" value="ECO:0007669"/>
    <property type="project" value="TreeGrafter"/>
</dbReference>
<keyword evidence="4 8" id="KW-0418">Kinase</keyword>
<dbReference type="OrthoDB" id="10254671at2759"/>
<dbReference type="Gene3D" id="3.30.200.20">
    <property type="entry name" value="Phosphorylase Kinase, domain 1"/>
    <property type="match status" value="1"/>
</dbReference>
<evidence type="ECO:0000256" key="4">
    <source>
        <dbReference type="ARBA" id="ARBA00022777"/>
    </source>
</evidence>
<comment type="subunit">
    <text evidence="8">Heterotetramer.</text>
</comment>
<comment type="similarity">
    <text evidence="8">Belongs to the protein kinase superfamily. Ser/Thr protein kinase family. CK2 subfamily.</text>
</comment>
<dbReference type="GO" id="GO:0005956">
    <property type="term" value="C:protein kinase CK2 complex"/>
    <property type="evidence" value="ECO:0007669"/>
    <property type="project" value="TreeGrafter"/>
</dbReference>
<dbReference type="FunFam" id="3.30.200.20:FF:000088">
    <property type="entry name" value="Casein kinase II subunit alpha"/>
    <property type="match status" value="1"/>
</dbReference>
<dbReference type="SMART" id="SM00220">
    <property type="entry name" value="S_TKc"/>
    <property type="match status" value="1"/>
</dbReference>
<gene>
    <name evidence="10" type="ORF">TUBRATIS_004740</name>
</gene>
<dbReference type="Pfam" id="PF00069">
    <property type="entry name" value="Pkinase"/>
    <property type="match status" value="1"/>
</dbReference>
<comment type="subcellular location">
    <subcellularLocation>
        <location evidence="8">Nucleus</location>
    </subcellularLocation>
</comment>
<dbReference type="GO" id="GO:0004674">
    <property type="term" value="F:protein serine/threonine kinase activity"/>
    <property type="evidence" value="ECO:0007669"/>
    <property type="project" value="UniProtKB-UniRule"/>
</dbReference>
<dbReference type="InterPro" id="IPR011009">
    <property type="entry name" value="Kinase-like_dom_sf"/>
</dbReference>
<evidence type="ECO:0000256" key="1">
    <source>
        <dbReference type="ARBA" id="ARBA00022527"/>
    </source>
</evidence>
<dbReference type="InterPro" id="IPR045216">
    <property type="entry name" value="CK2_alpha"/>
</dbReference>
<proteinExistence type="inferred from homology"/>
<feature type="domain" description="Protein kinase" evidence="9">
    <location>
        <begin position="37"/>
        <end position="330"/>
    </location>
</feature>
<sequence length="334" mass="39346">MVKISVARENSDYNKNQTEEYYNYNDYKLEIGDIENYRIFKRMARGKYSEVFEGRSIVEEDLETKKKKYKKIVIKVLKPIRIAKVNREVKILKSLQHNNIIGLLDVVVDTNTQTHSLIFEYLNHENTLTIFENASAEDVIYYSKQILQALEHAHSKGIMHRDIKPQNLLIDPETKHLKIIDWGLAEFYHPGNSYPVRVATRYYKGPELLVGYGYYDYSLDIWSFGCVFAELIFNKRPIFAGKDDADQLEKIVDILGVSDLKKYCKRYEITLSDELIEGLEDRNKRHWDDVFEKSRVNGKKKEALDLLNKILVYDHNERLTARECLEHPFFKDSQ</sequence>
<comment type="function">
    <text evidence="8">Catalytic subunit of a constitutively active serine/threonine-protein kinase complex that phosphorylates a large number of substrates containing acidic residues C-terminal to the phosphorylated serine or threonine.</text>
</comment>
<evidence type="ECO:0000256" key="2">
    <source>
        <dbReference type="ARBA" id="ARBA00022679"/>
    </source>
</evidence>
<keyword evidence="2 8" id="KW-0808">Transferase</keyword>
<keyword evidence="1 8" id="KW-0723">Serine/threonine-protein kinase</keyword>
<keyword evidence="5 8" id="KW-0067">ATP-binding</keyword>
<dbReference type="EMBL" id="RCSS01000105">
    <property type="protein sequence ID" value="RVD93004.1"/>
    <property type="molecule type" value="Genomic_DNA"/>
</dbReference>
<dbReference type="PROSITE" id="PS50011">
    <property type="entry name" value="PROTEIN_KINASE_DOM"/>
    <property type="match status" value="1"/>
</dbReference>
<dbReference type="PANTHER" id="PTHR24054">
    <property type="entry name" value="CASEIN KINASE II SUBUNIT ALPHA"/>
    <property type="match status" value="1"/>
</dbReference>
<dbReference type="GO" id="GO:0005524">
    <property type="term" value="F:ATP binding"/>
    <property type="evidence" value="ECO:0007669"/>
    <property type="project" value="UniProtKB-UniRule"/>
</dbReference>
<evidence type="ECO:0000256" key="7">
    <source>
        <dbReference type="ARBA" id="ARBA00048679"/>
    </source>
</evidence>
<accession>A0A437AP86</accession>
<dbReference type="SUPFAM" id="SSF56112">
    <property type="entry name" value="Protein kinase-like (PK-like)"/>
    <property type="match status" value="1"/>
</dbReference>
<comment type="caution">
    <text evidence="10">The sequence shown here is derived from an EMBL/GenBank/DDBJ whole genome shotgun (WGS) entry which is preliminary data.</text>
</comment>
<evidence type="ECO:0000313" key="11">
    <source>
        <dbReference type="Proteomes" id="UP000282876"/>
    </source>
</evidence>
<protein>
    <recommendedName>
        <fullName evidence="8">Casein kinase II subunit alpha</fullName>
        <shortName evidence="8">CK II alpha</shortName>
        <ecNumber evidence="8">2.7.11.1</ecNumber>
    </recommendedName>
</protein>
<keyword evidence="8" id="KW-0539">Nucleus</keyword>
<dbReference type="PANTHER" id="PTHR24054:SF0">
    <property type="entry name" value="CASEIN KINASE II SUBUNIT ALPHA"/>
    <property type="match status" value="1"/>
</dbReference>
<comment type="catalytic activity">
    <reaction evidence="6 8">
        <text>L-threonyl-[protein] + ATP = O-phospho-L-threonyl-[protein] + ADP + H(+)</text>
        <dbReference type="Rhea" id="RHEA:46608"/>
        <dbReference type="Rhea" id="RHEA-COMP:11060"/>
        <dbReference type="Rhea" id="RHEA-COMP:11605"/>
        <dbReference type="ChEBI" id="CHEBI:15378"/>
        <dbReference type="ChEBI" id="CHEBI:30013"/>
        <dbReference type="ChEBI" id="CHEBI:30616"/>
        <dbReference type="ChEBI" id="CHEBI:61977"/>
        <dbReference type="ChEBI" id="CHEBI:456216"/>
        <dbReference type="EC" id="2.7.11.1"/>
    </reaction>
</comment>
<dbReference type="InterPro" id="IPR008271">
    <property type="entry name" value="Ser/Thr_kinase_AS"/>
</dbReference>
<organism evidence="10 11">
    <name type="scientific">Tubulinosema ratisbonensis</name>
    <dbReference type="NCBI Taxonomy" id="291195"/>
    <lineage>
        <taxon>Eukaryota</taxon>
        <taxon>Fungi</taxon>
        <taxon>Fungi incertae sedis</taxon>
        <taxon>Microsporidia</taxon>
        <taxon>Tubulinosematoidea</taxon>
        <taxon>Tubulinosematidae</taxon>
        <taxon>Tubulinosema</taxon>
    </lineage>
</organism>
<dbReference type="CDD" id="cd14132">
    <property type="entry name" value="STKc_CK2_alpha"/>
    <property type="match status" value="1"/>
</dbReference>
<dbReference type="PROSITE" id="PS00108">
    <property type="entry name" value="PROTEIN_KINASE_ST"/>
    <property type="match status" value="1"/>
</dbReference>
<dbReference type="GO" id="GO:0106310">
    <property type="term" value="F:protein serine kinase activity"/>
    <property type="evidence" value="ECO:0007669"/>
    <property type="project" value="UniProtKB-UniRule"/>
</dbReference>
<dbReference type="Proteomes" id="UP000282876">
    <property type="component" value="Unassembled WGS sequence"/>
</dbReference>
<dbReference type="Gene3D" id="1.10.510.10">
    <property type="entry name" value="Transferase(Phosphotransferase) domain 1"/>
    <property type="match status" value="1"/>
</dbReference>
<dbReference type="GO" id="GO:0005829">
    <property type="term" value="C:cytosol"/>
    <property type="evidence" value="ECO:0007669"/>
    <property type="project" value="TreeGrafter"/>
</dbReference>
<name>A0A437AP86_9MICR</name>
<dbReference type="InterPro" id="IPR000719">
    <property type="entry name" value="Prot_kinase_dom"/>
</dbReference>
<dbReference type="GO" id="GO:0005730">
    <property type="term" value="C:nucleolus"/>
    <property type="evidence" value="ECO:0007669"/>
    <property type="project" value="UniProtKB-ARBA"/>
</dbReference>
<dbReference type="GO" id="GO:0006357">
    <property type="term" value="P:regulation of transcription by RNA polymerase II"/>
    <property type="evidence" value="ECO:0007669"/>
    <property type="project" value="UniProtKB-ARBA"/>
</dbReference>
<evidence type="ECO:0000259" key="9">
    <source>
        <dbReference type="PROSITE" id="PS50011"/>
    </source>
</evidence>
<keyword evidence="11" id="KW-1185">Reference proteome</keyword>
<evidence type="ECO:0000256" key="6">
    <source>
        <dbReference type="ARBA" id="ARBA00047899"/>
    </source>
</evidence>
<evidence type="ECO:0000256" key="3">
    <source>
        <dbReference type="ARBA" id="ARBA00022741"/>
    </source>
</evidence>
<reference evidence="10 11" key="1">
    <citation type="submission" date="2018-10" db="EMBL/GenBank/DDBJ databases">
        <title>Draft genome sequence of the microsporidian Tubulinosema ratisbonensis.</title>
        <authorList>
            <person name="Polonais V."/>
            <person name="Peyretaillade E."/>
            <person name="Niehus S."/>
            <person name="Wawrzyniak I."/>
            <person name="Franchet A."/>
            <person name="Gaspin C."/>
            <person name="Reichstadt M."/>
            <person name="Belser C."/>
            <person name="Labadie K."/>
            <person name="Delbac F."/>
            <person name="Ferrandon D."/>
        </authorList>
    </citation>
    <scope>NUCLEOTIDE SEQUENCE [LARGE SCALE GENOMIC DNA]</scope>
    <source>
        <strain evidence="10 11">Franzen</strain>
    </source>
</reference>
<dbReference type="FunFam" id="1.10.510.10:FF:000459">
    <property type="entry name" value="Casein kinase II subunit alpha"/>
    <property type="match status" value="1"/>
</dbReference>
<evidence type="ECO:0000313" key="10">
    <source>
        <dbReference type="EMBL" id="RVD93004.1"/>
    </source>
</evidence>
<evidence type="ECO:0000256" key="8">
    <source>
        <dbReference type="RuleBase" id="RU369118"/>
    </source>
</evidence>
<comment type="catalytic activity">
    <reaction evidence="7 8">
        <text>L-seryl-[protein] + ATP = O-phospho-L-seryl-[protein] + ADP + H(+)</text>
        <dbReference type="Rhea" id="RHEA:17989"/>
        <dbReference type="Rhea" id="RHEA-COMP:9863"/>
        <dbReference type="Rhea" id="RHEA-COMP:11604"/>
        <dbReference type="ChEBI" id="CHEBI:15378"/>
        <dbReference type="ChEBI" id="CHEBI:29999"/>
        <dbReference type="ChEBI" id="CHEBI:30616"/>
        <dbReference type="ChEBI" id="CHEBI:83421"/>
        <dbReference type="ChEBI" id="CHEBI:456216"/>
        <dbReference type="EC" id="2.7.11.1"/>
    </reaction>
</comment>